<proteinExistence type="predicted"/>
<dbReference type="AlphaFoldDB" id="A0A1H6YXM2"/>
<accession>A0A1H6YXM2</accession>
<reference evidence="3" key="1">
    <citation type="submission" date="2016-10" db="EMBL/GenBank/DDBJ databases">
        <authorList>
            <person name="Varghese N."/>
        </authorList>
    </citation>
    <scope>NUCLEOTIDE SEQUENCE [LARGE SCALE GENOMIC DNA]</scope>
    <source>
        <strain evidence="3">DSM 24868</strain>
    </source>
</reference>
<name>A0A1H6YXM2_9MICO</name>
<sequence>MTGVDYELLAEWEPEEGTDTYIRRKPVRLRDREALLALLRRFERYAGTNNFMFSANEEDFDSTVDFSELVDRLPSRVSVLHLQTYSEPFMVVRLTSWEGGQTWVDAPEGDVFDSPRRSLIGVIEGNSRPIGFRRRLTKSRWRWLARRARVSVVERDRRDVLSERRFDRRTAMIGAVFGLIGGLAAVLFAAVIGD</sequence>
<evidence type="ECO:0000313" key="2">
    <source>
        <dbReference type="EMBL" id="SEJ46013.1"/>
    </source>
</evidence>
<dbReference type="RefSeq" id="WP_042214445.1">
    <property type="nucleotide sequence ID" value="NZ_BBLU01000006.1"/>
</dbReference>
<dbReference type="STRING" id="1043493.SAMN05421637_1855"/>
<evidence type="ECO:0000313" key="3">
    <source>
        <dbReference type="Proteomes" id="UP000183315"/>
    </source>
</evidence>
<keyword evidence="3" id="KW-1185">Reference proteome</keyword>
<gene>
    <name evidence="2" type="ORF">SAMN05421637_1855</name>
</gene>
<keyword evidence="1" id="KW-1133">Transmembrane helix</keyword>
<keyword evidence="1" id="KW-0472">Membrane</keyword>
<keyword evidence="1" id="KW-0812">Transmembrane</keyword>
<evidence type="ECO:0000256" key="1">
    <source>
        <dbReference type="SAM" id="Phobius"/>
    </source>
</evidence>
<protein>
    <submittedName>
        <fullName evidence="2">Uncharacterized protein</fullName>
    </submittedName>
</protein>
<feature type="transmembrane region" description="Helical" evidence="1">
    <location>
        <begin position="171"/>
        <end position="192"/>
    </location>
</feature>
<dbReference type="EMBL" id="FNZI01000004">
    <property type="protein sequence ID" value="SEJ46013.1"/>
    <property type="molecule type" value="Genomic_DNA"/>
</dbReference>
<dbReference type="Proteomes" id="UP000183315">
    <property type="component" value="Unassembled WGS sequence"/>
</dbReference>
<organism evidence="2 3">
    <name type="scientific">Demequina mangrovi</name>
    <dbReference type="NCBI Taxonomy" id="1043493"/>
    <lineage>
        <taxon>Bacteria</taxon>
        <taxon>Bacillati</taxon>
        <taxon>Actinomycetota</taxon>
        <taxon>Actinomycetes</taxon>
        <taxon>Micrococcales</taxon>
        <taxon>Demequinaceae</taxon>
        <taxon>Demequina</taxon>
    </lineage>
</organism>